<evidence type="ECO:0000313" key="2">
    <source>
        <dbReference type="EMBL" id="MEJ8569050.1"/>
    </source>
</evidence>
<dbReference type="EMBL" id="JAZHOG010000011">
    <property type="protein sequence ID" value="MEJ8569050.1"/>
    <property type="molecule type" value="Genomic_DNA"/>
</dbReference>
<feature type="region of interest" description="Disordered" evidence="1">
    <location>
        <begin position="118"/>
        <end position="145"/>
    </location>
</feature>
<dbReference type="AlphaFoldDB" id="A0AAW9RB63"/>
<dbReference type="GO" id="GO:0006260">
    <property type="term" value="P:DNA replication"/>
    <property type="evidence" value="ECO:0007669"/>
    <property type="project" value="InterPro"/>
</dbReference>
<dbReference type="EC" id="2.7.7.7" evidence="2"/>
<dbReference type="Gene3D" id="3.40.50.10110">
    <property type="entry name" value="DNA polymerase III subunit chi"/>
    <property type="match status" value="1"/>
</dbReference>
<name>A0AAW9RB63_9GAMM</name>
<dbReference type="Proteomes" id="UP001359886">
    <property type="component" value="Unassembled WGS sequence"/>
</dbReference>
<dbReference type="GO" id="GO:0003887">
    <property type="term" value="F:DNA-directed DNA polymerase activity"/>
    <property type="evidence" value="ECO:0007669"/>
    <property type="project" value="UniProtKB-EC"/>
</dbReference>
<dbReference type="PANTHER" id="PTHR38767:SF1">
    <property type="entry name" value="DNA POLYMERASE III SUBUNIT CHI"/>
    <property type="match status" value="1"/>
</dbReference>
<comment type="caution">
    <text evidence="2">The sequence shown here is derived from an EMBL/GenBank/DDBJ whole genome shotgun (WGS) entry which is preliminary data.</text>
</comment>
<evidence type="ECO:0000256" key="1">
    <source>
        <dbReference type="SAM" id="MobiDB-lite"/>
    </source>
</evidence>
<keyword evidence="2" id="KW-0548">Nucleotidyltransferase</keyword>
<organism evidence="2 3">
    <name type="scientific">Elongatibacter sediminis</name>
    <dbReference type="NCBI Taxonomy" id="3119006"/>
    <lineage>
        <taxon>Bacteria</taxon>
        <taxon>Pseudomonadati</taxon>
        <taxon>Pseudomonadota</taxon>
        <taxon>Gammaproteobacteria</taxon>
        <taxon>Chromatiales</taxon>
        <taxon>Wenzhouxiangellaceae</taxon>
        <taxon>Elongatibacter</taxon>
    </lineage>
</organism>
<dbReference type="SUPFAM" id="SSF102400">
    <property type="entry name" value="DNA polymerase III chi subunit"/>
    <property type="match status" value="1"/>
</dbReference>
<dbReference type="Pfam" id="PF04364">
    <property type="entry name" value="DNA_pol3_chi"/>
    <property type="match status" value="1"/>
</dbReference>
<reference evidence="2 3" key="1">
    <citation type="submission" date="2024-02" db="EMBL/GenBank/DDBJ databases">
        <title>A novel Wenzhouxiangellaceae bacterium, isolated from coastal sediments.</title>
        <authorList>
            <person name="Du Z.-J."/>
            <person name="Ye Y.-Q."/>
            <person name="Zhang X.-Y."/>
        </authorList>
    </citation>
    <scope>NUCLEOTIDE SEQUENCE [LARGE SCALE GENOMIC DNA]</scope>
    <source>
        <strain evidence="2 3">CH-27</strain>
    </source>
</reference>
<dbReference type="InterPro" id="IPR007459">
    <property type="entry name" value="DNA_pol3_chi"/>
</dbReference>
<dbReference type="InterPro" id="IPR036768">
    <property type="entry name" value="PolIII_chi_sf"/>
</dbReference>
<accession>A0AAW9RB63</accession>
<dbReference type="PANTHER" id="PTHR38767">
    <property type="entry name" value="DNA POLYMERASE III SUBUNIT CHI"/>
    <property type="match status" value="1"/>
</dbReference>
<dbReference type="GO" id="GO:0003677">
    <property type="term" value="F:DNA binding"/>
    <property type="evidence" value="ECO:0007669"/>
    <property type="project" value="InterPro"/>
</dbReference>
<proteinExistence type="predicted"/>
<dbReference type="GO" id="GO:0032298">
    <property type="term" value="P:positive regulation of DNA-templated DNA replication initiation"/>
    <property type="evidence" value="ECO:0007669"/>
    <property type="project" value="TreeGrafter"/>
</dbReference>
<dbReference type="RefSeq" id="WP_354696374.1">
    <property type="nucleotide sequence ID" value="NZ_JAZHOG010000011.1"/>
</dbReference>
<protein>
    <submittedName>
        <fullName evidence="2">DNA polymerase III subunit chi</fullName>
        <ecNumber evidence="2">2.7.7.7</ecNumber>
    </submittedName>
</protein>
<keyword evidence="2" id="KW-0808">Transferase</keyword>
<gene>
    <name evidence="2" type="ORF">V3330_15570</name>
</gene>
<sequence>MAEPCQVDFYVLADADQSAERLACRLALMAWEQGYTAMLLTGSEQQARQIDDLLWESPPDRFLPHGRAGDDGPEAVTVGTADELTAGCGDVIINLSPDPVPEPGRFRRLLEFVPANDRERRRSREKFRHYRDQGLEPASHSIGRQ</sequence>
<keyword evidence="3" id="KW-1185">Reference proteome</keyword>
<evidence type="ECO:0000313" key="3">
    <source>
        <dbReference type="Proteomes" id="UP001359886"/>
    </source>
</evidence>